<reference evidence="1" key="1">
    <citation type="submission" date="2018-02" db="EMBL/GenBank/DDBJ databases">
        <title>Rhizophora mucronata_Transcriptome.</title>
        <authorList>
            <person name="Meera S.P."/>
            <person name="Sreeshan A."/>
            <person name="Augustine A."/>
        </authorList>
    </citation>
    <scope>NUCLEOTIDE SEQUENCE</scope>
    <source>
        <tissue evidence="1">Leaf</tissue>
    </source>
</reference>
<protein>
    <submittedName>
        <fullName evidence="1">Uncharacterized protein</fullName>
    </submittedName>
</protein>
<sequence>MIVIYRMFRVIDWLAVF</sequence>
<accession>A0A2P2NP15</accession>
<organism evidence="1">
    <name type="scientific">Rhizophora mucronata</name>
    <name type="common">Asiatic mangrove</name>
    <dbReference type="NCBI Taxonomy" id="61149"/>
    <lineage>
        <taxon>Eukaryota</taxon>
        <taxon>Viridiplantae</taxon>
        <taxon>Streptophyta</taxon>
        <taxon>Embryophyta</taxon>
        <taxon>Tracheophyta</taxon>
        <taxon>Spermatophyta</taxon>
        <taxon>Magnoliopsida</taxon>
        <taxon>eudicotyledons</taxon>
        <taxon>Gunneridae</taxon>
        <taxon>Pentapetalae</taxon>
        <taxon>rosids</taxon>
        <taxon>fabids</taxon>
        <taxon>Malpighiales</taxon>
        <taxon>Rhizophoraceae</taxon>
        <taxon>Rhizophora</taxon>
    </lineage>
</organism>
<dbReference type="EMBL" id="GGEC01063774">
    <property type="protein sequence ID" value="MBX44258.1"/>
    <property type="molecule type" value="Transcribed_RNA"/>
</dbReference>
<name>A0A2P2NP15_RHIMU</name>
<evidence type="ECO:0000313" key="1">
    <source>
        <dbReference type="EMBL" id="MBX44258.1"/>
    </source>
</evidence>
<dbReference type="AlphaFoldDB" id="A0A2P2NP15"/>
<proteinExistence type="predicted"/>